<dbReference type="InterPro" id="IPR006272">
    <property type="entry name" value="Pser_aminoTfrase_mycobac"/>
</dbReference>
<evidence type="ECO:0000313" key="15">
    <source>
        <dbReference type="EMBL" id="GAA3178587.1"/>
    </source>
</evidence>
<feature type="domain" description="Aminotransferase class V" evidence="14">
    <location>
        <begin position="39"/>
        <end position="330"/>
    </location>
</feature>
<organism evidence="15 16">
    <name type="scientific">Blastococcus jejuensis</name>
    <dbReference type="NCBI Taxonomy" id="351224"/>
    <lineage>
        <taxon>Bacteria</taxon>
        <taxon>Bacillati</taxon>
        <taxon>Actinomycetota</taxon>
        <taxon>Actinomycetes</taxon>
        <taxon>Geodermatophilales</taxon>
        <taxon>Geodermatophilaceae</taxon>
        <taxon>Blastococcus</taxon>
    </lineage>
</organism>
<evidence type="ECO:0000313" key="16">
    <source>
        <dbReference type="Proteomes" id="UP001499924"/>
    </source>
</evidence>
<evidence type="ECO:0000256" key="10">
    <source>
        <dbReference type="ARBA" id="ARBA00023299"/>
    </source>
</evidence>
<dbReference type="HAMAP" id="MF_00160">
    <property type="entry name" value="SerC_aminotrans_5"/>
    <property type="match status" value="1"/>
</dbReference>
<dbReference type="PANTHER" id="PTHR21152:SF40">
    <property type="entry name" value="ALANINE--GLYOXYLATE AMINOTRANSFERASE"/>
    <property type="match status" value="1"/>
</dbReference>
<dbReference type="PANTHER" id="PTHR21152">
    <property type="entry name" value="AMINOTRANSFERASE CLASS V"/>
    <property type="match status" value="1"/>
</dbReference>
<feature type="binding site" evidence="13">
    <location>
        <position position="44"/>
    </location>
    <ligand>
        <name>L-glutamate</name>
        <dbReference type="ChEBI" id="CHEBI:29985"/>
    </ligand>
</feature>
<evidence type="ECO:0000256" key="5">
    <source>
        <dbReference type="ARBA" id="ARBA00022576"/>
    </source>
</evidence>
<keyword evidence="6 13" id="KW-0028">Amino-acid biosynthesis</keyword>
<protein>
    <recommendedName>
        <fullName evidence="13">Phosphoserine aminotransferase</fullName>
        <ecNumber evidence="13">2.6.1.52</ecNumber>
    </recommendedName>
    <alternativeName>
        <fullName evidence="13">Phosphohydroxythreonine aminotransferase</fullName>
        <shortName evidence="13">PSAT</shortName>
    </alternativeName>
</protein>
<evidence type="ECO:0000256" key="3">
    <source>
        <dbReference type="ARBA" id="ARBA00006904"/>
    </source>
</evidence>
<dbReference type="Proteomes" id="UP001499924">
    <property type="component" value="Unassembled WGS sequence"/>
</dbReference>
<gene>
    <name evidence="13 15" type="primary">serC</name>
    <name evidence="15" type="ORF">GCM10010531_35590</name>
</gene>
<keyword evidence="9 13" id="KW-0664">Pyridoxine biosynthesis</keyword>
<accession>A0ABP6PGQ8</accession>
<comment type="function">
    <text evidence="1 13">Catalyzes the reversible conversion of 3-phosphohydroxypyruvate to phosphoserine and of 3-hydroxy-2-oxo-4-phosphonooxybutanoate to phosphohydroxythreonine.</text>
</comment>
<comment type="caution">
    <text evidence="13">Lacks conserved residue(s) required for the propagation of feature annotation.</text>
</comment>
<dbReference type="Pfam" id="PF00266">
    <property type="entry name" value="Aminotran_5"/>
    <property type="match status" value="1"/>
</dbReference>
<feature type="binding site" evidence="13">
    <location>
        <position position="194"/>
    </location>
    <ligand>
        <name>pyridoxal 5'-phosphate</name>
        <dbReference type="ChEBI" id="CHEBI:597326"/>
    </ligand>
</feature>
<comment type="pathway">
    <text evidence="2 13">Amino-acid biosynthesis; L-serine biosynthesis; L-serine from 3-phospho-D-glycerate: step 2/3.</text>
</comment>
<dbReference type="InterPro" id="IPR000192">
    <property type="entry name" value="Aminotrans_V_dom"/>
</dbReference>
<proteinExistence type="inferred from homology"/>
<evidence type="ECO:0000259" key="14">
    <source>
        <dbReference type="Pfam" id="PF00266"/>
    </source>
</evidence>
<evidence type="ECO:0000256" key="13">
    <source>
        <dbReference type="HAMAP-Rule" id="MF_00160"/>
    </source>
</evidence>
<dbReference type="InterPro" id="IPR015421">
    <property type="entry name" value="PyrdxlP-dep_Trfase_major"/>
</dbReference>
<dbReference type="PIRSF" id="PIRSF000525">
    <property type="entry name" value="SerC"/>
    <property type="match status" value="1"/>
</dbReference>
<comment type="catalytic activity">
    <reaction evidence="11 13">
        <text>4-(phosphooxy)-L-threonine + 2-oxoglutarate = (R)-3-hydroxy-2-oxo-4-phosphooxybutanoate + L-glutamate</text>
        <dbReference type="Rhea" id="RHEA:16573"/>
        <dbReference type="ChEBI" id="CHEBI:16810"/>
        <dbReference type="ChEBI" id="CHEBI:29985"/>
        <dbReference type="ChEBI" id="CHEBI:58452"/>
        <dbReference type="ChEBI" id="CHEBI:58538"/>
        <dbReference type="EC" id="2.6.1.52"/>
    </reaction>
</comment>
<comment type="subcellular location">
    <subcellularLocation>
        <location evidence="13">Cytoplasm</location>
    </subcellularLocation>
</comment>
<dbReference type="NCBIfam" id="TIGR01366">
    <property type="entry name" value="serC_3"/>
    <property type="match status" value="1"/>
</dbReference>
<dbReference type="EC" id="2.6.1.52" evidence="13"/>
<keyword evidence="10 13" id="KW-0718">Serine biosynthesis</keyword>
<keyword evidence="4 13" id="KW-0963">Cytoplasm</keyword>
<dbReference type="InterPro" id="IPR022278">
    <property type="entry name" value="Pser_aminoTfrase"/>
</dbReference>
<dbReference type="Gene3D" id="3.90.1150.10">
    <property type="entry name" value="Aspartate Aminotransferase, domain 1"/>
    <property type="match status" value="1"/>
</dbReference>
<feature type="binding site" evidence="13">
    <location>
        <position position="148"/>
    </location>
    <ligand>
        <name>pyridoxal 5'-phosphate</name>
        <dbReference type="ChEBI" id="CHEBI:597326"/>
    </ligand>
</feature>
<evidence type="ECO:0000256" key="2">
    <source>
        <dbReference type="ARBA" id="ARBA00005099"/>
    </source>
</evidence>
<comment type="similarity">
    <text evidence="3 13">Belongs to the class-V pyridoxal-phosphate-dependent aminotransferase family. SerC subfamily.</text>
</comment>
<feature type="modified residue" description="N6-(pyridoxal phosphate)lysine" evidence="13">
    <location>
        <position position="195"/>
    </location>
</feature>
<comment type="pathway">
    <text evidence="13">Cofactor biosynthesis; pyridoxine 5'-phosphate biosynthesis; pyridoxine 5'-phosphate from D-erythrose 4-phosphate: step 3/5.</text>
</comment>
<evidence type="ECO:0000256" key="4">
    <source>
        <dbReference type="ARBA" id="ARBA00022490"/>
    </source>
</evidence>
<comment type="cofactor">
    <cofactor evidence="13">
        <name>pyridoxal 5'-phosphate</name>
        <dbReference type="ChEBI" id="CHEBI:597326"/>
    </cofactor>
    <text evidence="13">Binds 1 pyridoxal phosphate per subunit.</text>
</comment>
<keyword evidence="5 13" id="KW-0032">Aminotransferase</keyword>
<dbReference type="SUPFAM" id="SSF53383">
    <property type="entry name" value="PLP-dependent transferases"/>
    <property type="match status" value="1"/>
</dbReference>
<evidence type="ECO:0000256" key="6">
    <source>
        <dbReference type="ARBA" id="ARBA00022605"/>
    </source>
</evidence>
<comment type="caution">
    <text evidence="15">The sequence shown here is derived from an EMBL/GenBank/DDBJ whole genome shotgun (WGS) entry which is preliminary data.</text>
</comment>
<dbReference type="Gene3D" id="3.40.640.10">
    <property type="entry name" value="Type I PLP-dependent aspartate aminotransferase-like (Major domain)"/>
    <property type="match status" value="1"/>
</dbReference>
<feature type="binding site" evidence="13">
    <location>
        <position position="102"/>
    </location>
    <ligand>
        <name>pyridoxal 5'-phosphate</name>
        <dbReference type="ChEBI" id="CHEBI:597326"/>
    </ligand>
</feature>
<comment type="catalytic activity">
    <reaction evidence="12 13">
        <text>O-phospho-L-serine + 2-oxoglutarate = 3-phosphooxypyruvate + L-glutamate</text>
        <dbReference type="Rhea" id="RHEA:14329"/>
        <dbReference type="ChEBI" id="CHEBI:16810"/>
        <dbReference type="ChEBI" id="CHEBI:18110"/>
        <dbReference type="ChEBI" id="CHEBI:29985"/>
        <dbReference type="ChEBI" id="CHEBI:57524"/>
        <dbReference type="EC" id="2.6.1.52"/>
    </reaction>
</comment>
<name>A0ABP6PGQ8_9ACTN</name>
<evidence type="ECO:0000256" key="7">
    <source>
        <dbReference type="ARBA" id="ARBA00022679"/>
    </source>
</evidence>
<feature type="binding site" evidence="13">
    <location>
        <position position="171"/>
    </location>
    <ligand>
        <name>pyridoxal 5'-phosphate</name>
        <dbReference type="ChEBI" id="CHEBI:597326"/>
    </ligand>
</feature>
<dbReference type="RefSeq" id="WP_344690358.1">
    <property type="nucleotide sequence ID" value="NZ_BAAAVV010000010.1"/>
</dbReference>
<sequence length="371" mass="39217">MSITIPAELLPADGRFGCGPSKVRPEALRALATDGAALMGTSHRQAPVKGLVRRIREGLSTLFDLPDGYEVVLGNGGSTAFWDAAILGLIRQRSAHGVYGEFSAKFASGAAEAPFLDEPVIAKAEPGSLALPKAQDGVDVYAWAHNETSTGVMAPVARPHGADADALVLIDATSGAGGLPVDIDETDVYYFAPQKSFASDGGLWIALMSADALGRIAEIKASGRWIPGFLDLSIAVDNSTKDQTYNTPAVATLFLLADQIDWMLSLGGLDGAVARTRESSDRLYRWAEASEYATPFVTDRAQRSLVVGTVDFADSVDAAALAATLRANGVVDVEPYRKLGRNQLRVGMFPAVDPDDVTALTACIDHVVERL</sequence>
<feature type="binding site" evidence="13">
    <location>
        <begin position="246"/>
        <end position="247"/>
    </location>
    <ligand>
        <name>pyridoxal 5'-phosphate</name>
        <dbReference type="ChEBI" id="CHEBI:597326"/>
    </ligand>
</feature>
<dbReference type="InterPro" id="IPR015422">
    <property type="entry name" value="PyrdxlP-dep_Trfase_small"/>
</dbReference>
<dbReference type="InterPro" id="IPR015424">
    <property type="entry name" value="PyrdxlP-dep_Trfase"/>
</dbReference>
<keyword evidence="8 13" id="KW-0663">Pyridoxal phosphate</keyword>
<evidence type="ECO:0000256" key="9">
    <source>
        <dbReference type="ARBA" id="ARBA00023096"/>
    </source>
</evidence>
<keyword evidence="16" id="KW-1185">Reference proteome</keyword>
<keyword evidence="7 13" id="KW-0808">Transferase</keyword>
<evidence type="ECO:0000256" key="12">
    <source>
        <dbReference type="ARBA" id="ARBA00049007"/>
    </source>
</evidence>
<evidence type="ECO:0000256" key="11">
    <source>
        <dbReference type="ARBA" id="ARBA00047630"/>
    </source>
</evidence>
<evidence type="ECO:0000256" key="8">
    <source>
        <dbReference type="ARBA" id="ARBA00022898"/>
    </source>
</evidence>
<comment type="subunit">
    <text evidence="13">Homodimer.</text>
</comment>
<reference evidence="16" key="1">
    <citation type="journal article" date="2019" name="Int. J. Syst. Evol. Microbiol.">
        <title>The Global Catalogue of Microorganisms (GCM) 10K type strain sequencing project: providing services to taxonomists for standard genome sequencing and annotation.</title>
        <authorList>
            <consortium name="The Broad Institute Genomics Platform"/>
            <consortium name="The Broad Institute Genome Sequencing Center for Infectious Disease"/>
            <person name="Wu L."/>
            <person name="Ma J."/>
        </authorList>
    </citation>
    <scope>NUCLEOTIDE SEQUENCE [LARGE SCALE GENOMIC DNA]</scope>
    <source>
        <strain evidence="16">JCM 15614</strain>
    </source>
</reference>
<evidence type="ECO:0000256" key="1">
    <source>
        <dbReference type="ARBA" id="ARBA00003483"/>
    </source>
</evidence>
<dbReference type="EMBL" id="BAAAVV010000010">
    <property type="protein sequence ID" value="GAA3178587.1"/>
    <property type="molecule type" value="Genomic_DNA"/>
</dbReference>